<dbReference type="EMBL" id="MLQR01000040">
    <property type="protein sequence ID" value="OIJ11360.1"/>
    <property type="molecule type" value="Genomic_DNA"/>
</dbReference>
<feature type="domain" description="N-acetyltransferase" evidence="4">
    <location>
        <begin position="5"/>
        <end position="149"/>
    </location>
</feature>
<dbReference type="InterPro" id="IPR006464">
    <property type="entry name" value="AcTrfase_RimI/Ard1"/>
</dbReference>
<evidence type="ECO:0000313" key="5">
    <source>
        <dbReference type="EMBL" id="OIJ11360.1"/>
    </source>
</evidence>
<dbReference type="Proteomes" id="UP000179524">
    <property type="component" value="Unassembled WGS sequence"/>
</dbReference>
<comment type="catalytic activity">
    <reaction evidence="3">
        <text>N-terminal L-alanyl-[ribosomal protein bS18] + acetyl-CoA = N-terminal N(alpha)-acetyl-L-alanyl-[ribosomal protein bS18] + CoA + H(+)</text>
        <dbReference type="Rhea" id="RHEA:43756"/>
        <dbReference type="Rhea" id="RHEA-COMP:10676"/>
        <dbReference type="Rhea" id="RHEA-COMP:10677"/>
        <dbReference type="ChEBI" id="CHEBI:15378"/>
        <dbReference type="ChEBI" id="CHEBI:57287"/>
        <dbReference type="ChEBI" id="CHEBI:57288"/>
        <dbReference type="ChEBI" id="CHEBI:64718"/>
        <dbReference type="ChEBI" id="CHEBI:83683"/>
        <dbReference type="EC" id="2.3.1.266"/>
    </reaction>
</comment>
<dbReference type="PROSITE" id="PS51186">
    <property type="entry name" value="GNAT"/>
    <property type="match status" value="1"/>
</dbReference>
<dbReference type="AlphaFoldDB" id="A0A1S2LGJ4"/>
<evidence type="ECO:0000256" key="3">
    <source>
        <dbReference type="RuleBase" id="RU363094"/>
    </source>
</evidence>
<keyword evidence="6" id="KW-1185">Reference proteome</keyword>
<proteinExistence type="inferred from homology"/>
<comment type="caution">
    <text evidence="5">The sequence shown here is derived from an EMBL/GenBank/DDBJ whole genome shotgun (WGS) entry which is preliminary data.</text>
</comment>
<dbReference type="GO" id="GO:0008999">
    <property type="term" value="F:protein-N-terminal-alanine acetyltransferase activity"/>
    <property type="evidence" value="ECO:0007669"/>
    <property type="project" value="UniProtKB-EC"/>
</dbReference>
<dbReference type="RefSeq" id="WP_071310609.1">
    <property type="nucleotide sequence ID" value="NZ_MLQR01000040.1"/>
</dbReference>
<dbReference type="InterPro" id="IPR051556">
    <property type="entry name" value="N-term/lysine_N-AcTrnsfr"/>
</dbReference>
<dbReference type="NCBIfam" id="TIGR01575">
    <property type="entry name" value="rimI"/>
    <property type="match status" value="1"/>
</dbReference>
<dbReference type="InterPro" id="IPR016181">
    <property type="entry name" value="Acyl_CoA_acyltransferase"/>
</dbReference>
<evidence type="ECO:0000313" key="6">
    <source>
        <dbReference type="Proteomes" id="UP000179524"/>
    </source>
</evidence>
<name>A0A1S2LGJ4_9BACI</name>
<evidence type="ECO:0000256" key="2">
    <source>
        <dbReference type="ARBA" id="ARBA00023315"/>
    </source>
</evidence>
<keyword evidence="1 5" id="KW-0808">Transferase</keyword>
<accession>A0A1S2LGJ4</accession>
<dbReference type="GO" id="GO:0005737">
    <property type="term" value="C:cytoplasm"/>
    <property type="evidence" value="ECO:0007669"/>
    <property type="project" value="UniProtKB-SubCell"/>
</dbReference>
<comment type="function">
    <text evidence="3">Acetylates the N-terminal alanine of ribosomal protein bS18.</text>
</comment>
<dbReference type="PANTHER" id="PTHR42919:SF8">
    <property type="entry name" value="N-ALPHA-ACETYLTRANSFERASE 50"/>
    <property type="match status" value="1"/>
</dbReference>
<dbReference type="SUPFAM" id="SSF55729">
    <property type="entry name" value="Acyl-CoA N-acyltransferases (Nat)"/>
    <property type="match status" value="1"/>
</dbReference>
<dbReference type="CDD" id="cd04301">
    <property type="entry name" value="NAT_SF"/>
    <property type="match status" value="1"/>
</dbReference>
<comment type="similarity">
    <text evidence="3">Belongs to the acetyltransferase family. RimI subfamily.</text>
</comment>
<keyword evidence="2" id="KW-0012">Acyltransferase</keyword>
<gene>
    <name evidence="5" type="ORF">BKP37_15915</name>
</gene>
<evidence type="ECO:0000256" key="1">
    <source>
        <dbReference type="ARBA" id="ARBA00022679"/>
    </source>
</evidence>
<organism evidence="5 6">
    <name type="scientific">Anaerobacillus alkalilacustris</name>
    <dbReference type="NCBI Taxonomy" id="393763"/>
    <lineage>
        <taxon>Bacteria</taxon>
        <taxon>Bacillati</taxon>
        <taxon>Bacillota</taxon>
        <taxon>Bacilli</taxon>
        <taxon>Bacillales</taxon>
        <taxon>Bacillaceae</taxon>
        <taxon>Anaerobacillus</taxon>
    </lineage>
</organism>
<dbReference type="InterPro" id="IPR000182">
    <property type="entry name" value="GNAT_dom"/>
</dbReference>
<dbReference type="Pfam" id="PF00583">
    <property type="entry name" value="Acetyltransf_1"/>
    <property type="match status" value="1"/>
</dbReference>
<dbReference type="Gene3D" id="3.40.630.30">
    <property type="match status" value="1"/>
</dbReference>
<sequence length="149" mass="17088">MGENYKIRYMFSEDIDDVLKVEQNSFATPWSRTAFVNELVNNKFAHYLVLVRNEEVIGYCGVWVIVDEAHITNIAIHSDFRGLKLGEQLLVHAIELSRTLGATKVTLEVRVSNHVAQRLYAKLGFQPGGIRKNYYTDNQEDALVMWVVL</sequence>
<comment type="subcellular location">
    <subcellularLocation>
        <location evidence="3">Cytoplasm</location>
    </subcellularLocation>
</comment>
<protein>
    <recommendedName>
        <fullName evidence="3">[Ribosomal protein bS18]-alanine N-acetyltransferase</fullName>
        <ecNumber evidence="3">2.3.1.266</ecNumber>
    </recommendedName>
</protein>
<dbReference type="EC" id="2.3.1.266" evidence="3"/>
<dbReference type="OrthoDB" id="9794566at2"/>
<keyword evidence="3" id="KW-0963">Cytoplasm</keyword>
<reference evidence="5 6" key="1">
    <citation type="submission" date="2016-10" db="EMBL/GenBank/DDBJ databases">
        <title>Draft genome sequences of four alkaliphilic bacteria belonging to the Anaerobacillus genus.</title>
        <authorList>
            <person name="Bassil N.M."/>
            <person name="Lloyd J.R."/>
        </authorList>
    </citation>
    <scope>NUCLEOTIDE SEQUENCE [LARGE SCALE GENOMIC DNA]</scope>
    <source>
        <strain evidence="5 6">DSM 18345</strain>
    </source>
</reference>
<dbReference type="PANTHER" id="PTHR42919">
    <property type="entry name" value="N-ALPHA-ACETYLTRANSFERASE"/>
    <property type="match status" value="1"/>
</dbReference>
<evidence type="ECO:0000259" key="4">
    <source>
        <dbReference type="PROSITE" id="PS51186"/>
    </source>
</evidence>